<dbReference type="SUPFAM" id="SSF56219">
    <property type="entry name" value="DNase I-like"/>
    <property type="match status" value="1"/>
</dbReference>
<organism evidence="2 3">
    <name type="scientific">Coptis chinensis</name>
    <dbReference type="NCBI Taxonomy" id="261450"/>
    <lineage>
        <taxon>Eukaryota</taxon>
        <taxon>Viridiplantae</taxon>
        <taxon>Streptophyta</taxon>
        <taxon>Embryophyta</taxon>
        <taxon>Tracheophyta</taxon>
        <taxon>Spermatophyta</taxon>
        <taxon>Magnoliopsida</taxon>
        <taxon>Ranunculales</taxon>
        <taxon>Ranunculaceae</taxon>
        <taxon>Coptidoideae</taxon>
        <taxon>Coptis</taxon>
    </lineage>
</organism>
<name>A0A835I2T1_9MAGN</name>
<evidence type="ECO:0000313" key="2">
    <source>
        <dbReference type="EMBL" id="KAF9608958.1"/>
    </source>
</evidence>
<dbReference type="EMBL" id="JADFTS010000004">
    <property type="protein sequence ID" value="KAF9608958.1"/>
    <property type="molecule type" value="Genomic_DNA"/>
</dbReference>
<feature type="compositionally biased region" description="Basic and acidic residues" evidence="1">
    <location>
        <begin position="86"/>
        <end position="98"/>
    </location>
</feature>
<dbReference type="Gene3D" id="3.60.10.10">
    <property type="entry name" value="Endonuclease/exonuclease/phosphatase"/>
    <property type="match status" value="1"/>
</dbReference>
<dbReference type="InterPro" id="IPR036691">
    <property type="entry name" value="Endo/exonu/phosph_ase_sf"/>
</dbReference>
<dbReference type="AlphaFoldDB" id="A0A835I2T1"/>
<keyword evidence="3" id="KW-1185">Reference proteome</keyword>
<sequence>MRTRKITTREYIHLFDQAIEETSSHVRVQTNVAFASPVREQAITPKSPVRVQTLAAATSPVREQANVAPQSPVRERATIASQSPARAHDSDRAHETKSSKMSKTSAAVVGDQSEVIDSTTTSREDSLLTYRNGDSSISRIHSSPVGIIIANSEAEKVLHLLEKKKQKRKRVNKFLLPKALISHSGNNRKRIYPLLGPDPVLGLVIGKNKVAIAISINKFPSITMRCVFWNIRGIANDKSQNRISKIINKWDPDIVGIAEPKILPQDFPINVLHSLGINSAFYSNPNSYLN</sequence>
<dbReference type="Proteomes" id="UP000631114">
    <property type="component" value="Unassembled WGS sequence"/>
</dbReference>
<gene>
    <name evidence="2" type="ORF">IFM89_012135</name>
</gene>
<evidence type="ECO:0000256" key="1">
    <source>
        <dbReference type="SAM" id="MobiDB-lite"/>
    </source>
</evidence>
<evidence type="ECO:0000313" key="3">
    <source>
        <dbReference type="Proteomes" id="UP000631114"/>
    </source>
</evidence>
<comment type="caution">
    <text evidence="2">The sequence shown here is derived from an EMBL/GenBank/DDBJ whole genome shotgun (WGS) entry which is preliminary data.</text>
</comment>
<accession>A0A835I2T1</accession>
<reference evidence="2 3" key="1">
    <citation type="submission" date="2020-10" db="EMBL/GenBank/DDBJ databases">
        <title>The Coptis chinensis genome and diversification of protoberbering-type alkaloids.</title>
        <authorList>
            <person name="Wang B."/>
            <person name="Shu S."/>
            <person name="Song C."/>
            <person name="Liu Y."/>
        </authorList>
    </citation>
    <scope>NUCLEOTIDE SEQUENCE [LARGE SCALE GENOMIC DNA]</scope>
    <source>
        <strain evidence="2">HL-2020</strain>
        <tissue evidence="2">Leaf</tissue>
    </source>
</reference>
<proteinExistence type="predicted"/>
<protein>
    <submittedName>
        <fullName evidence="2">Uncharacterized protein</fullName>
    </submittedName>
</protein>
<feature type="region of interest" description="Disordered" evidence="1">
    <location>
        <begin position="60"/>
        <end position="123"/>
    </location>
</feature>
<dbReference type="OrthoDB" id="1932741at2759"/>